<proteinExistence type="predicted"/>
<keyword evidence="1" id="KW-0175">Coiled coil</keyword>
<organism evidence="2 3">
    <name type="scientific">Lithospermum erythrorhizon</name>
    <name type="common">Purple gromwell</name>
    <name type="synonym">Lithospermum officinale var. erythrorhizon</name>
    <dbReference type="NCBI Taxonomy" id="34254"/>
    <lineage>
        <taxon>Eukaryota</taxon>
        <taxon>Viridiplantae</taxon>
        <taxon>Streptophyta</taxon>
        <taxon>Embryophyta</taxon>
        <taxon>Tracheophyta</taxon>
        <taxon>Spermatophyta</taxon>
        <taxon>Magnoliopsida</taxon>
        <taxon>eudicotyledons</taxon>
        <taxon>Gunneridae</taxon>
        <taxon>Pentapetalae</taxon>
        <taxon>asterids</taxon>
        <taxon>lamiids</taxon>
        <taxon>Boraginales</taxon>
        <taxon>Boraginaceae</taxon>
        <taxon>Boraginoideae</taxon>
        <taxon>Lithospermeae</taxon>
        <taxon>Lithospermum</taxon>
    </lineage>
</organism>
<name>A0AAV3P405_LITER</name>
<reference evidence="2 3" key="1">
    <citation type="submission" date="2024-01" db="EMBL/GenBank/DDBJ databases">
        <title>The complete chloroplast genome sequence of Lithospermum erythrorhizon: insights into the phylogenetic relationship among Boraginaceae species and the maternal lineages of purple gromwells.</title>
        <authorList>
            <person name="Okada T."/>
            <person name="Watanabe K."/>
        </authorList>
    </citation>
    <scope>NUCLEOTIDE SEQUENCE [LARGE SCALE GENOMIC DNA]</scope>
</reference>
<dbReference type="EMBL" id="BAABME010000689">
    <property type="protein sequence ID" value="GAA0144747.1"/>
    <property type="molecule type" value="Genomic_DNA"/>
</dbReference>
<dbReference type="AlphaFoldDB" id="A0AAV3P405"/>
<sequence length="219" mass="24769">MDAGFFTPEFLEPPCTLPGGQQLANAGFELAKRADNLEEENKGLKTQVLSKETVSLKEEIEKLRGEITESHRINVLLSTERKKLVEDYLGLRKKNEEVAFQQDKLAAESSGAASQHPKKLWATVENFKQLAEFENALSTTVERFKESPKFLDGLGANAAYGVCSFVRKYKEYSNLRYDYIEFQEGYNPSWFAEVSLDAASDDEEDENEALLLVELPLRT</sequence>
<evidence type="ECO:0000313" key="2">
    <source>
        <dbReference type="EMBL" id="GAA0144747.1"/>
    </source>
</evidence>
<evidence type="ECO:0000256" key="1">
    <source>
        <dbReference type="SAM" id="Coils"/>
    </source>
</evidence>
<keyword evidence="3" id="KW-1185">Reference proteome</keyword>
<comment type="caution">
    <text evidence="2">The sequence shown here is derived from an EMBL/GenBank/DDBJ whole genome shotgun (WGS) entry which is preliminary data.</text>
</comment>
<protein>
    <submittedName>
        <fullName evidence="2">Uncharacterized protein</fullName>
    </submittedName>
</protein>
<gene>
    <name evidence="2" type="ORF">LIER_05110</name>
</gene>
<evidence type="ECO:0000313" key="3">
    <source>
        <dbReference type="Proteomes" id="UP001454036"/>
    </source>
</evidence>
<dbReference type="Proteomes" id="UP001454036">
    <property type="component" value="Unassembled WGS sequence"/>
</dbReference>
<accession>A0AAV3P405</accession>
<feature type="coiled-coil region" evidence="1">
    <location>
        <begin position="34"/>
        <end position="66"/>
    </location>
</feature>